<evidence type="ECO:0000256" key="2">
    <source>
        <dbReference type="ARBA" id="ARBA00023277"/>
    </source>
</evidence>
<evidence type="ECO:0000256" key="3">
    <source>
        <dbReference type="ARBA" id="ARBA00023326"/>
    </source>
</evidence>
<dbReference type="PANTHER" id="PTHR31352">
    <property type="entry name" value="BETA-AMYLASE 1, CHLOROPLASTIC"/>
    <property type="match status" value="1"/>
</dbReference>
<dbReference type="SUPFAM" id="SSF51445">
    <property type="entry name" value="(Trans)glycosidases"/>
    <property type="match status" value="1"/>
</dbReference>
<evidence type="ECO:0000313" key="6">
    <source>
        <dbReference type="EMBL" id="KAH9310166.1"/>
    </source>
</evidence>
<keyword evidence="3 5" id="KW-0624">Polysaccharide degradation</keyword>
<keyword evidence="2 5" id="KW-0119">Carbohydrate metabolism</keyword>
<feature type="active site" description="Proton acceptor" evidence="4">
    <location>
        <position position="468"/>
    </location>
</feature>
<dbReference type="InterPro" id="IPR001554">
    <property type="entry name" value="Glyco_hydro_14"/>
</dbReference>
<dbReference type="EMBL" id="JAHRHJ020000007">
    <property type="protein sequence ID" value="KAH9310166.1"/>
    <property type="molecule type" value="Genomic_DNA"/>
</dbReference>
<gene>
    <name evidence="6" type="ORF">KI387_038077</name>
</gene>
<evidence type="ECO:0000256" key="5">
    <source>
        <dbReference type="RuleBase" id="RU000509"/>
    </source>
</evidence>
<reference evidence="6 7" key="1">
    <citation type="journal article" date="2021" name="Nat. Plants">
        <title>The Taxus genome provides insights into paclitaxel biosynthesis.</title>
        <authorList>
            <person name="Xiong X."/>
            <person name="Gou J."/>
            <person name="Liao Q."/>
            <person name="Li Y."/>
            <person name="Zhou Q."/>
            <person name="Bi G."/>
            <person name="Li C."/>
            <person name="Du R."/>
            <person name="Wang X."/>
            <person name="Sun T."/>
            <person name="Guo L."/>
            <person name="Liang H."/>
            <person name="Lu P."/>
            <person name="Wu Y."/>
            <person name="Zhang Z."/>
            <person name="Ro D.K."/>
            <person name="Shang Y."/>
            <person name="Huang S."/>
            <person name="Yan J."/>
        </authorList>
    </citation>
    <scope>NUCLEOTIDE SEQUENCE [LARGE SCALE GENOMIC DNA]</scope>
    <source>
        <strain evidence="6">Ta-2019</strain>
    </source>
</reference>
<dbReference type="GO" id="GO:0016161">
    <property type="term" value="F:beta-amylase activity"/>
    <property type="evidence" value="ECO:0007669"/>
    <property type="project" value="UniProtKB-EC"/>
</dbReference>
<comment type="caution">
    <text evidence="6">The sequence shown here is derived from an EMBL/GenBank/DDBJ whole genome shotgun (WGS) entry which is preliminary data.</text>
</comment>
<dbReference type="InterPro" id="IPR017853">
    <property type="entry name" value="GH"/>
</dbReference>
<protein>
    <recommendedName>
        <fullName evidence="5">Beta-amylase</fullName>
        <ecNumber evidence="5">3.2.1.2</ecNumber>
    </recommendedName>
</protein>
<dbReference type="PANTHER" id="PTHR31352:SF3">
    <property type="entry name" value="INACTIVE BETA-AMYLASE 9"/>
    <property type="match status" value="1"/>
</dbReference>
<dbReference type="OMA" id="CMNKQHR"/>
<dbReference type="PRINTS" id="PR00750">
    <property type="entry name" value="BETAAMYLASE"/>
</dbReference>
<comment type="catalytic activity">
    <reaction evidence="5">
        <text>Hydrolysis of (1-&gt;4)-alpha-D-glucosidic linkages in polysaccharides so as to remove successive maltose units from the non-reducing ends of the chains.</text>
        <dbReference type="EC" id="3.2.1.2"/>
    </reaction>
</comment>
<sequence length="558" mass="62278">MAAVTRLGSTCAMASERFLHFPSQIVGRQIDSVRLSGCMPHLVGLHRDMNKLAFRLKNPDLKKKTFQKRRTVVMLASRGDHGLQIVEDVIKSGKPMKKHLPFYVMLPADTVSAHNTLNHCKAIQAGLLALKTLGVDGVVMQVWWGIAEGDAPTNYDWSAYLSLVKLIQAAGLKVQASMCFHGCKYSKKKPAIALPSWVLKEGDNDPNIFFTDHAGNRYRDCLSLAIDDLPLFEGRSPLQMVSGVLQSFRATFSDYIGNTLVEISIGLGPDGELRYPSFPEGIWKFPGVGEFQCYDKYMVANLKQHSEEMGHPKWGLGGPHDAPSYCQWPHERGFFMDNGGSWSSPYGDFFLSWYTSQLLAHGDRMLSLASSIFKDDKVIIAGKLPAIHWWYKTKSHAAELTSGFYNVEGRDGYEAFVEMFAKNTSLINLPRMDVSDLEHPAEARCSPESIFLQIRRASHKYGVPVTGENSFPCCDTAAFKKILDNVHIQSSPELPMLTSFTFASMGASLFSPHNWRLFVNFFRSIDQCASMVDEMDVPLKDKKVASCSFSNVGQLVQV</sequence>
<dbReference type="Pfam" id="PF01373">
    <property type="entry name" value="Glyco_hydro_14"/>
    <property type="match status" value="1"/>
</dbReference>
<comment type="similarity">
    <text evidence="1 5">Belongs to the glycosyl hydrolase 14 family.</text>
</comment>
<proteinExistence type="inferred from homology"/>
<name>A0AA38FT02_TAXCH</name>
<keyword evidence="5" id="KW-0326">Glycosidase</keyword>
<dbReference type="AlphaFoldDB" id="A0AA38FT02"/>
<evidence type="ECO:0000256" key="1">
    <source>
        <dbReference type="ARBA" id="ARBA00005652"/>
    </source>
</evidence>
<organism evidence="6 7">
    <name type="scientific">Taxus chinensis</name>
    <name type="common">Chinese yew</name>
    <name type="synonym">Taxus wallichiana var. chinensis</name>
    <dbReference type="NCBI Taxonomy" id="29808"/>
    <lineage>
        <taxon>Eukaryota</taxon>
        <taxon>Viridiplantae</taxon>
        <taxon>Streptophyta</taxon>
        <taxon>Embryophyta</taxon>
        <taxon>Tracheophyta</taxon>
        <taxon>Spermatophyta</taxon>
        <taxon>Pinopsida</taxon>
        <taxon>Pinidae</taxon>
        <taxon>Conifers II</taxon>
        <taxon>Cupressales</taxon>
        <taxon>Taxaceae</taxon>
        <taxon>Taxus</taxon>
    </lineage>
</organism>
<dbReference type="GO" id="GO:0000272">
    <property type="term" value="P:polysaccharide catabolic process"/>
    <property type="evidence" value="ECO:0007669"/>
    <property type="project" value="UniProtKB-KW"/>
</dbReference>
<keyword evidence="5" id="KW-0378">Hydrolase</keyword>
<dbReference type="Gene3D" id="3.20.20.80">
    <property type="entry name" value="Glycosidases"/>
    <property type="match status" value="1"/>
</dbReference>
<feature type="active site" description="Proton donor" evidence="4">
    <location>
        <position position="272"/>
    </location>
</feature>
<keyword evidence="7" id="KW-1185">Reference proteome</keyword>
<dbReference type="EC" id="3.2.1.2" evidence="5"/>
<evidence type="ECO:0000256" key="4">
    <source>
        <dbReference type="PIRSR" id="PIRSR601554-1"/>
    </source>
</evidence>
<evidence type="ECO:0000313" key="7">
    <source>
        <dbReference type="Proteomes" id="UP000824469"/>
    </source>
</evidence>
<accession>A0AA38FT02</accession>
<dbReference type="Proteomes" id="UP000824469">
    <property type="component" value="Unassembled WGS sequence"/>
</dbReference>